<dbReference type="PROSITE" id="PS50885">
    <property type="entry name" value="HAMP"/>
    <property type="match status" value="1"/>
</dbReference>
<dbReference type="Pfam" id="PF00672">
    <property type="entry name" value="HAMP"/>
    <property type="match status" value="1"/>
</dbReference>
<dbReference type="InterPro" id="IPR003594">
    <property type="entry name" value="HATPase_dom"/>
</dbReference>
<keyword evidence="5" id="KW-0472">Membrane</keyword>
<gene>
    <name evidence="7" type="ORF">GNE07_20275</name>
</gene>
<dbReference type="PANTHER" id="PTHR34220:SF7">
    <property type="entry name" value="SENSOR HISTIDINE KINASE YPDA"/>
    <property type="match status" value="1"/>
</dbReference>
<dbReference type="CDD" id="cd06225">
    <property type="entry name" value="HAMP"/>
    <property type="match status" value="1"/>
</dbReference>
<dbReference type="Gene3D" id="3.30.450.20">
    <property type="entry name" value="PAS domain"/>
    <property type="match status" value="1"/>
</dbReference>
<evidence type="ECO:0000256" key="5">
    <source>
        <dbReference type="SAM" id="Phobius"/>
    </source>
</evidence>
<comment type="subcellular location">
    <subcellularLocation>
        <location evidence="1">Membrane</location>
    </subcellularLocation>
</comment>
<dbReference type="AlphaFoldDB" id="A0AAW9WK55"/>
<sequence length="639" mass="73637">MSGRGKPDILNNNYRRERAFCHRRPLRGQGEGMKLKTRVKLTVFFLVALVVVLNTGIITAYISGSLKENAVQSIQSVNQQTLITFDNLLDSFGTMSQLPLMDREIYEILNKDYEKDYEDKVRRFYLYRDMDTIDGKLYAEMFYRNEYVYSVTLIPFNTDVVYSKQRFCKTARYDDASGRDWFQTLIHTNGKEPVLLPQMKDDLYLGEEPIISVGRLLINHITDQGLGVLRIDIAVKDLEKIWNRKNFAKESEFIVLDENDRLLYSSLPAEKLAKQEYKDGELSARGGESMVGTVTLDREKRLAIRTQSSKYGVTMITMVPEHIIYADAYRTIFLIVMAGLFCIALAFIAANVLTKGIMKPIAELNGLMKEVRGGNLEVRSTVEGAGDFEEICGSFNSMVKTTKELIDKIYREQAEKREMEYQALQAQISPHFTLNTLNTIKWLACLQGNRSIEKALDCLANILTFAVRERREKIPISLELRQMESYIQILTLRYCNKFDIEYEVDEGLYNNCTLKYMLQTIVENSVFHGFDEMEGQGLIRVKIYESGGRVIYEIWDNGKGMTAERIRAVLQGEKKAESGVNHIGIYNIDRRIKLIFGEEYGISIESEYGTYTLVKIEIPREVYQEENRGKDNDQYTDCR</sequence>
<accession>A0AAW9WK55</accession>
<evidence type="ECO:0000256" key="1">
    <source>
        <dbReference type="ARBA" id="ARBA00004370"/>
    </source>
</evidence>
<evidence type="ECO:0000313" key="8">
    <source>
        <dbReference type="Proteomes" id="UP000434223"/>
    </source>
</evidence>
<dbReference type="GO" id="GO:0016020">
    <property type="term" value="C:membrane"/>
    <property type="evidence" value="ECO:0007669"/>
    <property type="project" value="UniProtKB-SubCell"/>
</dbReference>
<dbReference type="GO" id="GO:0000155">
    <property type="term" value="F:phosphorelay sensor kinase activity"/>
    <property type="evidence" value="ECO:0007669"/>
    <property type="project" value="InterPro"/>
</dbReference>
<dbReference type="Gene3D" id="3.30.565.10">
    <property type="entry name" value="Histidine kinase-like ATPase, C-terminal domain"/>
    <property type="match status" value="1"/>
</dbReference>
<dbReference type="SMART" id="SM00387">
    <property type="entry name" value="HATPase_c"/>
    <property type="match status" value="1"/>
</dbReference>
<dbReference type="Proteomes" id="UP000434223">
    <property type="component" value="Unassembled WGS sequence"/>
</dbReference>
<dbReference type="Gene3D" id="6.10.340.10">
    <property type="match status" value="1"/>
</dbReference>
<evidence type="ECO:0000256" key="3">
    <source>
        <dbReference type="ARBA" id="ARBA00022679"/>
    </source>
</evidence>
<reference evidence="7 8" key="1">
    <citation type="submission" date="2019-09" db="EMBL/GenBank/DDBJ databases">
        <title>Draft genome sequencing of Hungatella hathewayi 123Y-2.</title>
        <authorList>
            <person name="Lv Q."/>
            <person name="Li S."/>
        </authorList>
    </citation>
    <scope>NUCLEOTIDE SEQUENCE [LARGE SCALE GENOMIC DNA]</scope>
    <source>
        <strain evidence="7 8">123Y-2</strain>
    </source>
</reference>
<protein>
    <submittedName>
        <fullName evidence="7">HAMP domain-containing protein</fullName>
    </submittedName>
</protein>
<keyword evidence="4" id="KW-0418">Kinase</keyword>
<feature type="transmembrane region" description="Helical" evidence="5">
    <location>
        <begin position="41"/>
        <end position="62"/>
    </location>
</feature>
<keyword evidence="5" id="KW-1133">Transmembrane helix</keyword>
<evidence type="ECO:0000256" key="2">
    <source>
        <dbReference type="ARBA" id="ARBA00022553"/>
    </source>
</evidence>
<dbReference type="Pfam" id="PF02518">
    <property type="entry name" value="HATPase_c"/>
    <property type="match status" value="1"/>
</dbReference>
<keyword evidence="3" id="KW-0808">Transferase</keyword>
<dbReference type="InterPro" id="IPR010559">
    <property type="entry name" value="Sig_transdc_His_kin_internal"/>
</dbReference>
<proteinExistence type="predicted"/>
<keyword evidence="5" id="KW-0812">Transmembrane</keyword>
<dbReference type="SUPFAM" id="SSF158472">
    <property type="entry name" value="HAMP domain-like"/>
    <property type="match status" value="1"/>
</dbReference>
<dbReference type="SUPFAM" id="SSF55874">
    <property type="entry name" value="ATPase domain of HSP90 chaperone/DNA topoisomerase II/histidine kinase"/>
    <property type="match status" value="1"/>
</dbReference>
<organism evidence="7 8">
    <name type="scientific">Hungatella hathewayi</name>
    <dbReference type="NCBI Taxonomy" id="154046"/>
    <lineage>
        <taxon>Bacteria</taxon>
        <taxon>Bacillati</taxon>
        <taxon>Bacillota</taxon>
        <taxon>Clostridia</taxon>
        <taxon>Lachnospirales</taxon>
        <taxon>Lachnospiraceae</taxon>
        <taxon>Hungatella</taxon>
    </lineage>
</organism>
<name>A0AAW9WK55_9FIRM</name>
<dbReference type="InterPro" id="IPR003660">
    <property type="entry name" value="HAMP_dom"/>
</dbReference>
<keyword evidence="2" id="KW-0597">Phosphoprotein</keyword>
<dbReference type="InterPro" id="IPR050640">
    <property type="entry name" value="Bact_2-comp_sensor_kinase"/>
</dbReference>
<evidence type="ECO:0000259" key="6">
    <source>
        <dbReference type="PROSITE" id="PS50885"/>
    </source>
</evidence>
<dbReference type="EMBL" id="WNME01000015">
    <property type="protein sequence ID" value="MUB65362.1"/>
    <property type="molecule type" value="Genomic_DNA"/>
</dbReference>
<dbReference type="PANTHER" id="PTHR34220">
    <property type="entry name" value="SENSOR HISTIDINE KINASE YPDA"/>
    <property type="match status" value="1"/>
</dbReference>
<feature type="transmembrane region" description="Helical" evidence="5">
    <location>
        <begin position="332"/>
        <end position="353"/>
    </location>
</feature>
<dbReference type="Pfam" id="PF06580">
    <property type="entry name" value="His_kinase"/>
    <property type="match status" value="1"/>
</dbReference>
<dbReference type="SMART" id="SM00304">
    <property type="entry name" value="HAMP"/>
    <property type="match status" value="1"/>
</dbReference>
<feature type="domain" description="HAMP" evidence="6">
    <location>
        <begin position="355"/>
        <end position="407"/>
    </location>
</feature>
<evidence type="ECO:0000313" key="7">
    <source>
        <dbReference type="EMBL" id="MUB65362.1"/>
    </source>
</evidence>
<comment type="caution">
    <text evidence="7">The sequence shown here is derived from an EMBL/GenBank/DDBJ whole genome shotgun (WGS) entry which is preliminary data.</text>
</comment>
<dbReference type="InterPro" id="IPR036890">
    <property type="entry name" value="HATPase_C_sf"/>
</dbReference>
<evidence type="ECO:0000256" key="4">
    <source>
        <dbReference type="ARBA" id="ARBA00022777"/>
    </source>
</evidence>